<proteinExistence type="predicted"/>
<name>A0A4R8DG84_9BACT</name>
<dbReference type="SUPFAM" id="SSF53474">
    <property type="entry name" value="alpha/beta-Hydrolases"/>
    <property type="match status" value="1"/>
</dbReference>
<dbReference type="OrthoDB" id="927373at2"/>
<keyword evidence="3" id="KW-1185">Reference proteome</keyword>
<organism evidence="2 3">
    <name type="scientific">Dinghuibacter silviterrae</name>
    <dbReference type="NCBI Taxonomy" id="1539049"/>
    <lineage>
        <taxon>Bacteria</taxon>
        <taxon>Pseudomonadati</taxon>
        <taxon>Bacteroidota</taxon>
        <taxon>Chitinophagia</taxon>
        <taxon>Chitinophagales</taxon>
        <taxon>Chitinophagaceae</taxon>
        <taxon>Dinghuibacter</taxon>
    </lineage>
</organism>
<dbReference type="RefSeq" id="WP_133997029.1">
    <property type="nucleotide sequence ID" value="NZ_SODV01000002.1"/>
</dbReference>
<dbReference type="AlphaFoldDB" id="A0A4R8DG84"/>
<comment type="caution">
    <text evidence="2">The sequence shown here is derived from an EMBL/GenBank/DDBJ whole genome shotgun (WGS) entry which is preliminary data.</text>
</comment>
<reference evidence="2 3" key="1">
    <citation type="submission" date="2019-03" db="EMBL/GenBank/DDBJ databases">
        <title>Genomic Encyclopedia of Type Strains, Phase IV (KMG-IV): sequencing the most valuable type-strain genomes for metagenomic binning, comparative biology and taxonomic classification.</title>
        <authorList>
            <person name="Goeker M."/>
        </authorList>
    </citation>
    <scope>NUCLEOTIDE SEQUENCE [LARGE SCALE GENOMIC DNA]</scope>
    <source>
        <strain evidence="2 3">DSM 100059</strain>
    </source>
</reference>
<feature type="domain" description="Fungal lipase-type" evidence="1">
    <location>
        <begin position="83"/>
        <end position="231"/>
    </location>
</feature>
<sequence>MKYILLTALVIPCLVCAQLRPGFDPREYIRLLEISNRQIDTPWKMNDRMLPEPAGCRLVYRSPVTGLDNRWDLWLDGDSVGIISIRGSVGREESWLENFYCAMVPATGILQLNDSTSFHYKLAEDFKASVHVGWLIGMASLAPTVVEKVKEYKEKGVRSFIIMGHSQGGSIAFLLRSYLYYLDKSLVIKTYCSAASKPGNQYYAYDFDFITRGGWGLRVVNTRDWVPETPFSIQTLRDMNPVNPLAKESFFSKIYLGNDYKELDEATTQAAATYRKDLGEKLFQKVRKFLPELVEPKYDPTMNYTPAGTTVVLPPYPGYDKAFVGSALAVMVHHGLRAYYELTVHDY</sequence>
<dbReference type="Gene3D" id="3.40.50.1820">
    <property type="entry name" value="alpha/beta hydrolase"/>
    <property type="match status" value="1"/>
</dbReference>
<protein>
    <submittedName>
        <fullName evidence="2">Lipase (Class 3)</fullName>
    </submittedName>
</protein>
<accession>A0A4R8DG84</accession>
<dbReference type="Proteomes" id="UP000294498">
    <property type="component" value="Unassembled WGS sequence"/>
</dbReference>
<gene>
    <name evidence="2" type="ORF">EDB95_4326</name>
</gene>
<dbReference type="InterPro" id="IPR002921">
    <property type="entry name" value="Fungal_lipase-type"/>
</dbReference>
<evidence type="ECO:0000313" key="2">
    <source>
        <dbReference type="EMBL" id="TDW96495.1"/>
    </source>
</evidence>
<evidence type="ECO:0000313" key="3">
    <source>
        <dbReference type="Proteomes" id="UP000294498"/>
    </source>
</evidence>
<dbReference type="EMBL" id="SODV01000002">
    <property type="protein sequence ID" value="TDW96495.1"/>
    <property type="molecule type" value="Genomic_DNA"/>
</dbReference>
<evidence type="ECO:0000259" key="1">
    <source>
        <dbReference type="Pfam" id="PF01764"/>
    </source>
</evidence>
<dbReference type="Pfam" id="PF01764">
    <property type="entry name" value="Lipase_3"/>
    <property type="match status" value="1"/>
</dbReference>
<dbReference type="GO" id="GO:0006629">
    <property type="term" value="P:lipid metabolic process"/>
    <property type="evidence" value="ECO:0007669"/>
    <property type="project" value="InterPro"/>
</dbReference>
<dbReference type="InterPro" id="IPR029058">
    <property type="entry name" value="AB_hydrolase_fold"/>
</dbReference>